<evidence type="ECO:0000313" key="5">
    <source>
        <dbReference type="EMBL" id="WKA02860.1"/>
    </source>
</evidence>
<feature type="compositionally biased region" description="Basic and acidic residues" evidence="3">
    <location>
        <begin position="242"/>
        <end position="255"/>
    </location>
</feature>
<name>A0ABY9D5M4_VITVI</name>
<dbReference type="InterPro" id="IPR009057">
    <property type="entry name" value="Homeodomain-like_sf"/>
</dbReference>
<accession>A0ABY9D5M4</accession>
<sequence>MAPTKKYRGVNKRFLNSHEVSLDRDIENSTKSRQRKRKLSDMLGSQWSKEELEHFYEAYRKYGKDWKKVAGVVRNRSLEMVEALYNMNRAYLSLPEGTASVVGLIAMMTDHYNVLGGGDNESNDVSGTPRKTQKPVRGKVHLSISKEELLQPPSVANDGCLSLLKRSLSDGIRPHAVRKRTPRFPVSCSYKKGNEESYFSLNKVSLRSDMDTTDDEVAHVAALTLTEASLREGSHASQAPFRRTEHMKASPVQSRERMPLQMVQTKIHGIVTDEDYFEGNLESRGAENGDYAGDTCSLMDSECVGTVVLQEGKKFCDNEKVEEIGNNQFDDCREACSDTEGHNMNPVKRKIDTEVTNAKIEPSSPCGQRKRSKKLFFGDESSALDALQTLADLSLMMPDSAVESESSIQLKEEKITLDNVHEAMFASHQRDKNKLMVAKERVVKAIPGVEVTASIKYEHGRDSAIDVNALSEAQQRPESNNKQLKRKDKSLASKALAEEENKSMVKGRHAGQIAALSKQWKSVRPLEHSLNSDQKEARNDLAGSTASHVNLPTKQRSRRKMHLKKTLIQKEMKSPENSFSKQSSKYSTSLQYSTDYLKKKISCSLSSYMARRWCTFEWFYSAIDYPWFVKKEFVEYLDHVGLGHIQRLSRVEWDVIRSSLGKPRRFSERFLHEEKEKLKQYRKSVRTHYTELRTGAREGLPRDLARPLSVGQRVIALHPKTREVHNGSVLTVDHDKCMVQFDRAEIGVEFVMDIDCMPSDPLDNMPEALRRQNSTVGQFLVNSKEQKVRHLVNAHTPMNSLIKQAKEALLMELRHANNDVLGNEDGFLKDSESLKKHCAMVSSALLYLRQCEAYPGKTLPPWLTTSTISSGPLMPPSSLDNPSSTSLEPGFNVGEIVLGSRSKAHKMVHAAMKAIASMKQGEEAFTRIGDALDSMHKQQLRSDSGVSVLRVLDPVNGSFAHPNQLTSFTSEPLLTSHASGPKLPNDSGKIEAPIASELITSCVAALLMIQTCTERQYPPSDVAQILDSAIISLHPGCPQNLPIYREIEMCMGRIKTQILALVPTLH</sequence>
<feature type="region of interest" description="Disordered" evidence="3">
    <location>
        <begin position="524"/>
        <end position="561"/>
    </location>
</feature>
<dbReference type="InterPro" id="IPR017884">
    <property type="entry name" value="SANT_dom"/>
</dbReference>
<dbReference type="PANTHER" id="PTHR21689:SF5">
    <property type="entry name" value="PROTEIN ALWAYS EARLY 1-RELATED"/>
    <property type="match status" value="1"/>
</dbReference>
<proteinExistence type="predicted"/>
<keyword evidence="2" id="KW-0539">Nucleus</keyword>
<dbReference type="Gene3D" id="1.20.58.1880">
    <property type="match status" value="1"/>
</dbReference>
<feature type="region of interest" description="Disordered" evidence="3">
    <location>
        <begin position="471"/>
        <end position="491"/>
    </location>
</feature>
<organism evidence="5 6">
    <name type="scientific">Vitis vinifera</name>
    <name type="common">Grape</name>
    <dbReference type="NCBI Taxonomy" id="29760"/>
    <lineage>
        <taxon>Eukaryota</taxon>
        <taxon>Viridiplantae</taxon>
        <taxon>Streptophyta</taxon>
        <taxon>Embryophyta</taxon>
        <taxon>Tracheophyta</taxon>
        <taxon>Spermatophyta</taxon>
        <taxon>Magnoliopsida</taxon>
        <taxon>eudicotyledons</taxon>
        <taxon>Gunneridae</taxon>
        <taxon>Pentapetalae</taxon>
        <taxon>rosids</taxon>
        <taxon>Vitales</taxon>
        <taxon>Vitaceae</taxon>
        <taxon>Viteae</taxon>
        <taxon>Vitis</taxon>
    </lineage>
</organism>
<evidence type="ECO:0000256" key="3">
    <source>
        <dbReference type="SAM" id="MobiDB-lite"/>
    </source>
</evidence>
<dbReference type="CDD" id="cd00167">
    <property type="entry name" value="SANT"/>
    <property type="match status" value="1"/>
</dbReference>
<dbReference type="SMART" id="SM01135">
    <property type="entry name" value="DIRP"/>
    <property type="match status" value="1"/>
</dbReference>
<gene>
    <name evidence="5" type="ORF">VitviT2T_021012</name>
</gene>
<dbReference type="InterPro" id="IPR010561">
    <property type="entry name" value="LIN-9/ALY1"/>
</dbReference>
<feature type="domain" description="SANT" evidence="4">
    <location>
        <begin position="42"/>
        <end position="79"/>
    </location>
</feature>
<dbReference type="PANTHER" id="PTHR21689">
    <property type="entry name" value="LIN-9"/>
    <property type="match status" value="1"/>
</dbReference>
<dbReference type="SUPFAM" id="SSF46689">
    <property type="entry name" value="Homeodomain-like"/>
    <property type="match status" value="1"/>
</dbReference>
<evidence type="ECO:0000313" key="6">
    <source>
        <dbReference type="Proteomes" id="UP001227230"/>
    </source>
</evidence>
<dbReference type="InterPro" id="IPR033471">
    <property type="entry name" value="DIRP"/>
</dbReference>
<evidence type="ECO:0000256" key="1">
    <source>
        <dbReference type="ARBA" id="ARBA00004123"/>
    </source>
</evidence>
<evidence type="ECO:0000259" key="4">
    <source>
        <dbReference type="PROSITE" id="PS51293"/>
    </source>
</evidence>
<dbReference type="SMART" id="SM00717">
    <property type="entry name" value="SANT"/>
    <property type="match status" value="1"/>
</dbReference>
<feature type="compositionally biased region" description="Polar residues" evidence="3">
    <location>
        <begin position="471"/>
        <end position="482"/>
    </location>
</feature>
<feature type="compositionally biased region" description="Polar residues" evidence="3">
    <location>
        <begin position="542"/>
        <end position="554"/>
    </location>
</feature>
<dbReference type="InterPro" id="IPR001005">
    <property type="entry name" value="SANT/Myb"/>
</dbReference>
<protein>
    <recommendedName>
        <fullName evidence="4">SANT domain-containing protein</fullName>
    </recommendedName>
</protein>
<dbReference type="Pfam" id="PF00249">
    <property type="entry name" value="Myb_DNA-binding"/>
    <property type="match status" value="1"/>
</dbReference>
<dbReference type="PROSITE" id="PS51293">
    <property type="entry name" value="SANT"/>
    <property type="match status" value="1"/>
</dbReference>
<reference evidence="5 6" key="1">
    <citation type="journal article" date="2023" name="Hortic Res">
        <title>The complete reference genome for grapevine (Vitis vinifera L.) genetics and breeding.</title>
        <authorList>
            <person name="Shi X."/>
            <person name="Cao S."/>
            <person name="Wang X."/>
            <person name="Huang S."/>
            <person name="Wang Y."/>
            <person name="Liu Z."/>
            <person name="Liu W."/>
            <person name="Leng X."/>
            <person name="Peng Y."/>
            <person name="Wang N."/>
            <person name="Wang Y."/>
            <person name="Ma Z."/>
            <person name="Xu X."/>
            <person name="Zhang F."/>
            <person name="Xue H."/>
            <person name="Zhong H."/>
            <person name="Wang Y."/>
            <person name="Zhang K."/>
            <person name="Velt A."/>
            <person name="Avia K."/>
            <person name="Holtgrawe D."/>
            <person name="Grimplet J."/>
            <person name="Matus J.T."/>
            <person name="Ware D."/>
            <person name="Wu X."/>
            <person name="Wang H."/>
            <person name="Liu C."/>
            <person name="Fang Y."/>
            <person name="Rustenholz C."/>
            <person name="Cheng Z."/>
            <person name="Xiao H."/>
            <person name="Zhou Y."/>
        </authorList>
    </citation>
    <scope>NUCLEOTIDE SEQUENCE [LARGE SCALE GENOMIC DNA]</scope>
    <source>
        <strain evidence="6">cv. Pinot noir / PN40024</strain>
        <tissue evidence="5">Leaf</tissue>
    </source>
</reference>
<feature type="region of interest" description="Disordered" evidence="3">
    <location>
        <begin position="231"/>
        <end position="255"/>
    </location>
</feature>
<evidence type="ECO:0000256" key="2">
    <source>
        <dbReference type="ARBA" id="ARBA00023242"/>
    </source>
</evidence>
<comment type="subcellular location">
    <subcellularLocation>
        <location evidence="1">Nucleus</location>
    </subcellularLocation>
</comment>
<dbReference type="Proteomes" id="UP001227230">
    <property type="component" value="Chromosome 14"/>
</dbReference>
<keyword evidence="6" id="KW-1185">Reference proteome</keyword>
<dbReference type="EMBL" id="CP126661">
    <property type="protein sequence ID" value="WKA02860.1"/>
    <property type="molecule type" value="Genomic_DNA"/>
</dbReference>
<dbReference type="Pfam" id="PF06584">
    <property type="entry name" value="DIRP"/>
    <property type="match status" value="1"/>
</dbReference>